<evidence type="ECO:0000259" key="10">
    <source>
        <dbReference type="Pfam" id="PF02875"/>
    </source>
</evidence>
<dbReference type="Pfam" id="PF02875">
    <property type="entry name" value="Mur_ligase_C"/>
    <property type="match status" value="1"/>
</dbReference>
<keyword evidence="6 7" id="KW-0961">Cell wall biogenesis/degradation</keyword>
<dbReference type="Gene3D" id="3.90.190.20">
    <property type="entry name" value="Mur ligase, C-terminal domain"/>
    <property type="match status" value="1"/>
</dbReference>
<evidence type="ECO:0000256" key="5">
    <source>
        <dbReference type="ARBA" id="ARBA00023306"/>
    </source>
</evidence>
<evidence type="ECO:0000313" key="13">
    <source>
        <dbReference type="Proteomes" id="UP001628164"/>
    </source>
</evidence>
<feature type="binding site" evidence="7">
    <location>
        <begin position="108"/>
        <end position="114"/>
    </location>
    <ligand>
        <name>ATP</name>
        <dbReference type="ChEBI" id="CHEBI:30616"/>
    </ligand>
</feature>
<comment type="caution">
    <text evidence="7">Lacks conserved residue(s) required for the propagation of feature annotation.</text>
</comment>
<dbReference type="InterPro" id="IPR000713">
    <property type="entry name" value="Mur_ligase_N"/>
</dbReference>
<comment type="caution">
    <text evidence="12">The sequence shown here is derived from an EMBL/GenBank/DDBJ whole genome shotgun (WGS) entry which is preliminary data.</text>
</comment>
<evidence type="ECO:0000256" key="3">
    <source>
        <dbReference type="ARBA" id="ARBA00022960"/>
    </source>
</evidence>
<proteinExistence type="inferred from homology"/>
<dbReference type="NCBIfam" id="NF001126">
    <property type="entry name" value="PRK00139.1-4"/>
    <property type="match status" value="1"/>
</dbReference>
<feature type="modified residue" description="N6-carboxylysine" evidence="7">
    <location>
        <position position="215"/>
    </location>
</feature>
<organism evidence="12 13">
    <name type="scientific">Francisella sciaenopsi</name>
    <dbReference type="NCBI Taxonomy" id="3055034"/>
    <lineage>
        <taxon>Bacteria</taxon>
        <taxon>Pseudomonadati</taxon>
        <taxon>Pseudomonadota</taxon>
        <taxon>Gammaproteobacteria</taxon>
        <taxon>Thiotrichales</taxon>
        <taxon>Francisellaceae</taxon>
        <taxon>Francisella</taxon>
    </lineage>
</organism>
<dbReference type="Proteomes" id="UP001628164">
    <property type="component" value="Unassembled WGS sequence"/>
</dbReference>
<evidence type="ECO:0000313" key="12">
    <source>
        <dbReference type="EMBL" id="GMN90043.1"/>
    </source>
</evidence>
<keyword evidence="7" id="KW-0963">Cytoplasm</keyword>
<evidence type="ECO:0000259" key="9">
    <source>
        <dbReference type="Pfam" id="PF01225"/>
    </source>
</evidence>
<keyword evidence="13" id="KW-1185">Reference proteome</keyword>
<comment type="similarity">
    <text evidence="1 7">Belongs to the MurCDEF family. MurE subfamily.</text>
</comment>
<dbReference type="InterPro" id="IPR005761">
    <property type="entry name" value="UDP-N-AcMur-Glu-dNH2Pim_ligase"/>
</dbReference>
<keyword evidence="7 12" id="KW-0436">Ligase</keyword>
<keyword evidence="5 7" id="KW-0131">Cell cycle</keyword>
<comment type="subcellular location">
    <subcellularLocation>
        <location evidence="7 8">Cytoplasm</location>
    </subcellularLocation>
</comment>
<dbReference type="GO" id="GO:0016874">
    <property type="term" value="F:ligase activity"/>
    <property type="evidence" value="ECO:0007669"/>
    <property type="project" value="UniProtKB-KW"/>
</dbReference>
<protein>
    <recommendedName>
        <fullName evidence="7">UDP-N-acetylmuramyl-tripeptide synthetase</fullName>
        <ecNumber evidence="7">6.3.2.-</ecNumber>
    </recommendedName>
    <alternativeName>
        <fullName evidence="7">UDP-MurNAc-tripeptide synthetase</fullName>
    </alternativeName>
</protein>
<gene>
    <name evidence="7" type="primary">murE</name>
    <name evidence="12" type="ORF">fsci_15300</name>
</gene>
<dbReference type="InterPro" id="IPR004101">
    <property type="entry name" value="Mur_ligase_C"/>
</dbReference>
<dbReference type="RefSeq" id="WP_407877769.1">
    <property type="nucleotide sequence ID" value="NZ_BTHG01000006.1"/>
</dbReference>
<feature type="binding site" evidence="7">
    <location>
        <position position="183"/>
    </location>
    <ligand>
        <name>UDP-N-acetyl-alpha-D-muramoyl-L-alanyl-D-glutamate</name>
        <dbReference type="ChEBI" id="CHEBI:83900"/>
    </ligand>
</feature>
<accession>A0ABQ6PHA3</accession>
<evidence type="ECO:0000256" key="6">
    <source>
        <dbReference type="ARBA" id="ARBA00023316"/>
    </source>
</evidence>
<comment type="PTM">
    <text evidence="7">Carboxylation is probably crucial for Mg(2+) binding and, consequently, for the gamma-phosphate positioning of ATP.</text>
</comment>
<feature type="binding site" evidence="7">
    <location>
        <position position="28"/>
    </location>
    <ligand>
        <name>UDP-N-acetyl-alpha-D-muramoyl-L-alanyl-D-glutamate</name>
        <dbReference type="ChEBI" id="CHEBI:83900"/>
    </ligand>
</feature>
<feature type="domain" description="Mur ligase N-terminal catalytic" evidence="9">
    <location>
        <begin position="23"/>
        <end position="92"/>
    </location>
</feature>
<keyword evidence="7" id="KW-0067">ATP-binding</keyword>
<dbReference type="Gene3D" id="3.40.1390.10">
    <property type="entry name" value="MurE/MurF, N-terminal domain"/>
    <property type="match status" value="1"/>
</dbReference>
<keyword evidence="3 7" id="KW-0133">Cell shape</keyword>
<evidence type="ECO:0000256" key="1">
    <source>
        <dbReference type="ARBA" id="ARBA00005898"/>
    </source>
</evidence>
<dbReference type="InterPro" id="IPR013221">
    <property type="entry name" value="Mur_ligase_cen"/>
</dbReference>
<dbReference type="EC" id="6.3.2.-" evidence="7"/>
<keyword evidence="7" id="KW-0460">Magnesium</keyword>
<evidence type="ECO:0000256" key="8">
    <source>
        <dbReference type="RuleBase" id="RU004135"/>
    </source>
</evidence>
<evidence type="ECO:0000256" key="7">
    <source>
        <dbReference type="HAMAP-Rule" id="MF_00208"/>
    </source>
</evidence>
<dbReference type="InterPro" id="IPR036615">
    <property type="entry name" value="Mur_ligase_C_dom_sf"/>
</dbReference>
<dbReference type="PANTHER" id="PTHR23135">
    <property type="entry name" value="MUR LIGASE FAMILY MEMBER"/>
    <property type="match status" value="1"/>
</dbReference>
<feature type="domain" description="Mur ligase C-terminal" evidence="10">
    <location>
        <begin position="326"/>
        <end position="452"/>
    </location>
</feature>
<dbReference type="InterPro" id="IPR036565">
    <property type="entry name" value="Mur-like_cat_sf"/>
</dbReference>
<dbReference type="Pfam" id="PF08245">
    <property type="entry name" value="Mur_ligase_M"/>
    <property type="match status" value="1"/>
</dbReference>
<dbReference type="SUPFAM" id="SSF53244">
    <property type="entry name" value="MurD-like peptide ligases, peptide-binding domain"/>
    <property type="match status" value="1"/>
</dbReference>
<feature type="binding site" evidence="7">
    <location>
        <position position="30"/>
    </location>
    <ligand>
        <name>UDP-N-acetyl-alpha-D-muramoyl-L-alanyl-D-glutamate</name>
        <dbReference type="ChEBI" id="CHEBI:83900"/>
    </ligand>
</feature>
<feature type="binding site" evidence="7">
    <location>
        <position position="181"/>
    </location>
    <ligand>
        <name>UDP-N-acetyl-alpha-D-muramoyl-L-alanyl-D-glutamate</name>
        <dbReference type="ChEBI" id="CHEBI:83900"/>
    </ligand>
</feature>
<feature type="domain" description="Mur ligase central" evidence="11">
    <location>
        <begin position="106"/>
        <end position="304"/>
    </location>
</feature>
<feature type="binding site" evidence="7">
    <location>
        <position position="175"/>
    </location>
    <ligand>
        <name>UDP-N-acetyl-alpha-D-muramoyl-L-alanyl-D-glutamate</name>
        <dbReference type="ChEBI" id="CHEBI:83900"/>
    </ligand>
</feature>
<evidence type="ECO:0000259" key="11">
    <source>
        <dbReference type="Pfam" id="PF08245"/>
    </source>
</evidence>
<dbReference type="NCBIfam" id="TIGR01085">
    <property type="entry name" value="murE"/>
    <property type="match status" value="1"/>
</dbReference>
<dbReference type="HAMAP" id="MF_00208">
    <property type="entry name" value="MurE"/>
    <property type="match status" value="1"/>
</dbReference>
<comment type="function">
    <text evidence="7">Catalyzes the addition of an amino acid to the nucleotide precursor UDP-N-acetylmuramoyl-L-alanyl-D-glutamate (UMAG) in the biosynthesis of bacterial cell-wall peptidoglycan.</text>
</comment>
<comment type="cofactor">
    <cofactor evidence="7">
        <name>Mg(2+)</name>
        <dbReference type="ChEBI" id="CHEBI:18420"/>
    </cofactor>
</comment>
<evidence type="ECO:0000256" key="4">
    <source>
        <dbReference type="ARBA" id="ARBA00022984"/>
    </source>
</evidence>
<feature type="binding site" evidence="7">
    <location>
        <begin position="150"/>
        <end position="151"/>
    </location>
    <ligand>
        <name>UDP-N-acetyl-alpha-D-muramoyl-L-alanyl-D-glutamate</name>
        <dbReference type="ChEBI" id="CHEBI:83900"/>
    </ligand>
</feature>
<dbReference type="SUPFAM" id="SSF63418">
    <property type="entry name" value="MurE/MurF N-terminal domain"/>
    <property type="match status" value="1"/>
</dbReference>
<dbReference type="Pfam" id="PF01225">
    <property type="entry name" value="Mur_ligase"/>
    <property type="match status" value="1"/>
</dbReference>
<evidence type="ECO:0000256" key="2">
    <source>
        <dbReference type="ARBA" id="ARBA00022618"/>
    </source>
</evidence>
<keyword evidence="4 7" id="KW-0573">Peptidoglycan synthesis</keyword>
<dbReference type="EMBL" id="BTHG01000006">
    <property type="protein sequence ID" value="GMN90043.1"/>
    <property type="molecule type" value="Genomic_DNA"/>
</dbReference>
<keyword evidence="2 7" id="KW-0132">Cell division</keyword>
<dbReference type="SUPFAM" id="SSF53623">
    <property type="entry name" value="MurD-like peptide ligases, catalytic domain"/>
    <property type="match status" value="1"/>
</dbReference>
<dbReference type="InterPro" id="IPR035911">
    <property type="entry name" value="MurE/MurF_N"/>
</dbReference>
<dbReference type="Gene3D" id="3.40.1190.10">
    <property type="entry name" value="Mur-like, catalytic domain"/>
    <property type="match status" value="1"/>
</dbReference>
<dbReference type="PANTHER" id="PTHR23135:SF4">
    <property type="entry name" value="UDP-N-ACETYLMURAMOYL-L-ALANYL-D-GLUTAMATE--2,6-DIAMINOPIMELATE LIGASE MURE HOMOLOG, CHLOROPLASTIC"/>
    <property type="match status" value="1"/>
</dbReference>
<reference evidence="12 13" key="1">
    <citation type="journal article" date="2024" name="Dis. Aquat. Organ.">
        <title>Francisella sciaenopsi sp. nov. isolated from diseased red drum Sciaenops ocellatus in Florida, USA.</title>
        <authorList>
            <person name="Kawahara M."/>
            <person name="Cody T.T."/>
            <person name="Yanong R.P.E."/>
            <person name="Henderson E."/>
            <person name="Yazdi Z."/>
            <person name="Soto E."/>
        </authorList>
    </citation>
    <scope>NUCLEOTIDE SEQUENCE [LARGE SCALE GENOMIC DNA]</scope>
    <source>
        <strain evidence="12 13">R22-20-7</strain>
    </source>
</reference>
<name>A0ABQ6PHA3_9GAMM</name>
<keyword evidence="7" id="KW-0547">Nucleotide-binding</keyword>
<sequence>MKSINQILKFLDIQTLSPNNFQIETLSLDSRKCDAKSAFIALKGLSTDGNKYIDSVLAKNVSLVLTDSHEFEDHKCVFYIQNLKEKLSNLAKWFYDYKKPQNIIGITGTNGKTSISSYIAQLQKLIGQKSLLLGTNGNGIYPDLQESTHTTLDILSLYQTISYYKDYQNLVMEVSSHSLDQKRTEGLDFDIAVFSNLSHDHLDYHKTMDNYFEAKAKLFQFKSLKKAVINIDDEYGLKLCKVCDCEIVTVSLKSKKADIYLESRSIENMQTSFDLYISQKYMGTYQTSLVGEFNLMNLGLSLAALDDGSTRDQLLENISKLKPVKGRMEVIALANCAKIIIDYAHTPDALEKALQTLANYHLNDLWCIFGCGGNRDTTKRPIMAKIAEEYANKVVVTEDNNRFENIESIFDDIKKGFSHPDKHTFIDSREKAIKYSIENSKANDVILLAGKGHECYLDKNGIKEYFDEREVIAKYKNTTPST</sequence>
<comment type="pathway">
    <text evidence="7 8">Cell wall biogenesis; peptidoglycan biosynthesis.</text>
</comment>